<protein>
    <recommendedName>
        <fullName evidence="6">Large ribosomal subunit protein uL14</fullName>
    </recommendedName>
</protein>
<dbReference type="FunFam" id="2.40.150.20:FF:000005">
    <property type="entry name" value="50S ribosomal protein L14"/>
    <property type="match status" value="1"/>
</dbReference>
<evidence type="ECO:0000256" key="3">
    <source>
        <dbReference type="ARBA" id="ARBA00022980"/>
    </source>
</evidence>
<dbReference type="SUPFAM" id="SSF50193">
    <property type="entry name" value="Ribosomal protein L14"/>
    <property type="match status" value="1"/>
</dbReference>
<dbReference type="GO" id="GO:0022625">
    <property type="term" value="C:cytosolic large ribosomal subunit"/>
    <property type="evidence" value="ECO:0007669"/>
    <property type="project" value="TreeGrafter"/>
</dbReference>
<dbReference type="InterPro" id="IPR036853">
    <property type="entry name" value="Ribosomal_uL14_sf"/>
</dbReference>
<dbReference type="GO" id="GO:0006412">
    <property type="term" value="P:translation"/>
    <property type="evidence" value="ECO:0007669"/>
    <property type="project" value="UniProtKB-UniRule"/>
</dbReference>
<dbReference type="PANTHER" id="PTHR11761">
    <property type="entry name" value="50S/60S RIBOSOMAL PROTEIN L14/L23"/>
    <property type="match status" value="1"/>
</dbReference>
<sequence length="122" mass="13454">MVSFMTRLNVADNTGAKQVGIIKVLGSTRKRYAFLGDVVVVSVKDAIPSGMVKKGQVLRAVIVRTKKGQQRKDGTHLKFDDNACVLIKEDKSPRGTRIFGPVARELRERGYNKILSLAVEVV</sequence>
<dbReference type="GO" id="GO:0003735">
    <property type="term" value="F:structural constituent of ribosome"/>
    <property type="evidence" value="ECO:0007669"/>
    <property type="project" value="InterPro"/>
</dbReference>
<dbReference type="CDD" id="cd00337">
    <property type="entry name" value="Ribosomal_uL14"/>
    <property type="match status" value="1"/>
</dbReference>
<dbReference type="PaxDb" id="722438-MPNE_0204"/>
<dbReference type="RefSeq" id="WP_010874532.1">
    <property type="nucleotide sequence ID" value="NZ_CP010546.1"/>
</dbReference>
<dbReference type="InterPro" id="IPR000218">
    <property type="entry name" value="Ribosomal_uL14"/>
</dbReference>
<name>A0A0H3DN64_MYCPB</name>
<dbReference type="EMBL" id="CP002077">
    <property type="protein sequence ID" value="ADK87143.1"/>
    <property type="molecule type" value="Genomic_DNA"/>
</dbReference>
<accession>A0A0H3DN64</accession>
<dbReference type="Proteomes" id="UP000007756">
    <property type="component" value="Chromosome"/>
</dbReference>
<evidence type="ECO:0000256" key="1">
    <source>
        <dbReference type="ARBA" id="ARBA00022730"/>
    </source>
</evidence>
<organism evidence="9 10">
    <name type="scientific">Mycoplasmoides pneumoniae (strain ATCC 15531 / DSM 23978 / CIP 103766 / NBRC 14401 / NCTC 10119 / FH)</name>
    <name type="common">Mycoplasma pneumoniae</name>
    <dbReference type="NCBI Taxonomy" id="722438"/>
    <lineage>
        <taxon>Bacteria</taxon>
        <taxon>Bacillati</taxon>
        <taxon>Mycoplasmatota</taxon>
        <taxon>Mycoplasmoidales</taxon>
        <taxon>Mycoplasmoidaceae</taxon>
        <taxon>Mycoplasmoides</taxon>
    </lineage>
</organism>
<dbReference type="eggNOG" id="COG0093">
    <property type="taxonomic scope" value="Bacteria"/>
</dbReference>
<comment type="subunit">
    <text evidence="6">Part of the 50S ribosomal subunit. Forms a cluster with proteins L3 and L19. In the 70S ribosome, L14 and L19 interact and together make contacts with the 16S rRNA in bridges B5 and B8.</text>
</comment>
<evidence type="ECO:0000256" key="7">
    <source>
        <dbReference type="RuleBase" id="RU003949"/>
    </source>
</evidence>
<dbReference type="GO" id="GO:0070180">
    <property type="term" value="F:large ribosomal subunit rRNA binding"/>
    <property type="evidence" value="ECO:0007669"/>
    <property type="project" value="TreeGrafter"/>
</dbReference>
<dbReference type="Pfam" id="PF00238">
    <property type="entry name" value="Ribosomal_L14"/>
    <property type="match status" value="1"/>
</dbReference>
<keyword evidence="2 6" id="KW-0694">RNA-binding</keyword>
<dbReference type="InterPro" id="IPR005745">
    <property type="entry name" value="Ribosomal_uL14_bac-type"/>
</dbReference>
<evidence type="ECO:0000256" key="6">
    <source>
        <dbReference type="HAMAP-Rule" id="MF_01367"/>
    </source>
</evidence>
<dbReference type="SMART" id="SM01374">
    <property type="entry name" value="Ribosomal_L14"/>
    <property type="match status" value="1"/>
</dbReference>
<comment type="function">
    <text evidence="5">Component of the mitochondrial ribosome (mitoribosome), a dedicated translation machinery responsible for the synthesis of mitochondrial genome-encoded proteins, including at least some of the essential transmembrane subunits of the mitochondrial respiratory chain. The mitoribosomes are attached to the mitochondrial inner membrane and translation products are cotranslationally integrated into the membrane.</text>
</comment>
<evidence type="ECO:0000256" key="4">
    <source>
        <dbReference type="ARBA" id="ARBA00023274"/>
    </source>
</evidence>
<evidence type="ECO:0000256" key="8">
    <source>
        <dbReference type="RuleBase" id="RU003950"/>
    </source>
</evidence>
<dbReference type="PANTHER" id="PTHR11761:SF3">
    <property type="entry name" value="LARGE RIBOSOMAL SUBUNIT PROTEIN UL14M"/>
    <property type="match status" value="1"/>
</dbReference>
<evidence type="ECO:0000313" key="9">
    <source>
        <dbReference type="EMBL" id="ADK87143.1"/>
    </source>
</evidence>
<dbReference type="KEGG" id="mpj:MPNE_0204"/>
<dbReference type="Gene3D" id="2.40.150.20">
    <property type="entry name" value="Ribosomal protein L14"/>
    <property type="match status" value="1"/>
</dbReference>
<dbReference type="SMR" id="A0A0H3DN64"/>
<reference evidence="9 10" key="1">
    <citation type="journal article" date="2010" name="Appl. Environ. Microbiol.">
        <title>Targeted chromosomal knockouts in Mycoplasma pneumoniae.</title>
        <authorList>
            <person name="Krishnakumar R."/>
            <person name="Assad-Garcia N."/>
            <person name="Benders G.A."/>
            <person name="Phan Q."/>
            <person name="Montague M.G."/>
            <person name="Glass J.I."/>
        </authorList>
    </citation>
    <scope>NUCLEOTIDE SEQUENCE [LARGE SCALE GENOMIC DNA]</scope>
    <source>
        <strain evidence="10">ATCC 15531 / DSM 22911 / NBRC 14401 / NCTC 10119 / FH</strain>
    </source>
</reference>
<keyword evidence="1 6" id="KW-0699">rRNA-binding</keyword>
<dbReference type="HOGENOM" id="CLU_095071_2_1_14"/>
<keyword evidence="3 6" id="KW-0689">Ribosomal protein</keyword>
<dbReference type="PROSITE" id="PS00049">
    <property type="entry name" value="RIBOSOMAL_L14"/>
    <property type="match status" value="1"/>
</dbReference>
<evidence type="ECO:0000313" key="10">
    <source>
        <dbReference type="Proteomes" id="UP000007756"/>
    </source>
</evidence>
<dbReference type="STRING" id="722438.F539_00995"/>
<dbReference type="HAMAP" id="MF_01367">
    <property type="entry name" value="Ribosomal_uL14"/>
    <property type="match status" value="1"/>
</dbReference>
<comment type="function">
    <text evidence="6 8">Binds to 23S rRNA. Forms part of two intersubunit bridges in the 70S ribosome.</text>
</comment>
<dbReference type="NCBIfam" id="TIGR01067">
    <property type="entry name" value="rplN_bact"/>
    <property type="match status" value="1"/>
</dbReference>
<keyword evidence="4 6" id="KW-0687">Ribonucleoprotein</keyword>
<dbReference type="GeneID" id="66609177"/>
<evidence type="ECO:0000256" key="2">
    <source>
        <dbReference type="ARBA" id="ARBA00022884"/>
    </source>
</evidence>
<dbReference type="AlphaFoldDB" id="A0A0H3DN64"/>
<gene>
    <name evidence="6 9" type="primary">rplN</name>
    <name evidence="9" type="ordered locus">MPNE_0204</name>
</gene>
<evidence type="ECO:0000256" key="5">
    <source>
        <dbReference type="ARBA" id="ARBA00037226"/>
    </source>
</evidence>
<comment type="similarity">
    <text evidence="6 7">Belongs to the universal ribosomal protein uL14 family.</text>
</comment>
<dbReference type="PATRIC" id="fig|722438.3.peg.198"/>
<proteinExistence type="inferred from homology"/>
<dbReference type="InterPro" id="IPR019972">
    <property type="entry name" value="Ribosomal_uL14_CS"/>
</dbReference>